<protein>
    <submittedName>
        <fullName evidence="1">9125_t:CDS:1</fullName>
    </submittedName>
</protein>
<accession>A0ACA9NA14</accession>
<organism evidence="1 2">
    <name type="scientific">Cetraspora pellucida</name>
    <dbReference type="NCBI Taxonomy" id="1433469"/>
    <lineage>
        <taxon>Eukaryota</taxon>
        <taxon>Fungi</taxon>
        <taxon>Fungi incertae sedis</taxon>
        <taxon>Mucoromycota</taxon>
        <taxon>Glomeromycotina</taxon>
        <taxon>Glomeromycetes</taxon>
        <taxon>Diversisporales</taxon>
        <taxon>Gigasporaceae</taxon>
        <taxon>Cetraspora</taxon>
    </lineage>
</organism>
<dbReference type="EMBL" id="CAJVPW010012268">
    <property type="protein sequence ID" value="CAG8633875.1"/>
    <property type="molecule type" value="Genomic_DNA"/>
</dbReference>
<evidence type="ECO:0000313" key="1">
    <source>
        <dbReference type="EMBL" id="CAG8633875.1"/>
    </source>
</evidence>
<name>A0ACA9NA14_9GLOM</name>
<gene>
    <name evidence="1" type="ORF">SPELUC_LOCUS8317</name>
</gene>
<reference evidence="1" key="1">
    <citation type="submission" date="2021-06" db="EMBL/GenBank/DDBJ databases">
        <authorList>
            <person name="Kallberg Y."/>
            <person name="Tangrot J."/>
            <person name="Rosling A."/>
        </authorList>
    </citation>
    <scope>NUCLEOTIDE SEQUENCE</scope>
    <source>
        <strain evidence="1">28 12/20/2015</strain>
    </source>
</reference>
<comment type="caution">
    <text evidence="1">The sequence shown here is derived from an EMBL/GenBank/DDBJ whole genome shotgun (WGS) entry which is preliminary data.</text>
</comment>
<evidence type="ECO:0000313" key="2">
    <source>
        <dbReference type="Proteomes" id="UP000789366"/>
    </source>
</evidence>
<feature type="non-terminal residue" evidence="1">
    <location>
        <position position="214"/>
    </location>
</feature>
<keyword evidence="2" id="KW-1185">Reference proteome</keyword>
<sequence length="214" mass="25513">MDVNPTKNILYQLIDLDYKPNFFEYEILNECEVKNFSDKYITTLRTFYWFDGSKSKKEKLHLINKYEQISLLIENKKYCLPIYYDKMYKAFCYHPIDNTYIKIYKRKYLNDFFESCETCEKYTICGKYRILNRSTRRTECENCWQKFVTPHLPYKFCITSTQIWNDFYFSDSVKYDFFAVDIENNNVGDSGGALNAAICYKSGGNGVDIDLVEA</sequence>
<proteinExistence type="predicted"/>
<dbReference type="Proteomes" id="UP000789366">
    <property type="component" value="Unassembled WGS sequence"/>
</dbReference>